<sequence length="32" mass="3823">MNLIRKQHKAPVLDKKNKELHRCFRPINAGEH</sequence>
<keyword evidence="2" id="KW-1185">Reference proteome</keyword>
<proteinExistence type="predicted"/>
<name>A0A822ZAT0_NELNU</name>
<dbReference type="AlphaFoldDB" id="A0A822ZAT0"/>
<evidence type="ECO:0000313" key="1">
    <source>
        <dbReference type="EMBL" id="DAD42027.1"/>
    </source>
</evidence>
<reference evidence="1 2" key="1">
    <citation type="journal article" date="2020" name="Mol. Biol. Evol.">
        <title>Distinct Expression and Methylation Patterns for Genes with Different Fates following a Single Whole-Genome Duplication in Flowering Plants.</title>
        <authorList>
            <person name="Shi T."/>
            <person name="Rahmani R.S."/>
            <person name="Gugger P.F."/>
            <person name="Wang M."/>
            <person name="Li H."/>
            <person name="Zhang Y."/>
            <person name="Li Z."/>
            <person name="Wang Q."/>
            <person name="Van de Peer Y."/>
            <person name="Marchal K."/>
            <person name="Chen J."/>
        </authorList>
    </citation>
    <scope>NUCLEOTIDE SEQUENCE [LARGE SCALE GENOMIC DNA]</scope>
    <source>
        <tissue evidence="1">Leaf</tissue>
    </source>
</reference>
<evidence type="ECO:0000313" key="2">
    <source>
        <dbReference type="Proteomes" id="UP000607653"/>
    </source>
</evidence>
<organism evidence="1 2">
    <name type="scientific">Nelumbo nucifera</name>
    <name type="common">Sacred lotus</name>
    <dbReference type="NCBI Taxonomy" id="4432"/>
    <lineage>
        <taxon>Eukaryota</taxon>
        <taxon>Viridiplantae</taxon>
        <taxon>Streptophyta</taxon>
        <taxon>Embryophyta</taxon>
        <taxon>Tracheophyta</taxon>
        <taxon>Spermatophyta</taxon>
        <taxon>Magnoliopsida</taxon>
        <taxon>Proteales</taxon>
        <taxon>Nelumbonaceae</taxon>
        <taxon>Nelumbo</taxon>
    </lineage>
</organism>
<dbReference type="Proteomes" id="UP000607653">
    <property type="component" value="Unassembled WGS sequence"/>
</dbReference>
<protein>
    <submittedName>
        <fullName evidence="1">Uncharacterized protein</fullName>
    </submittedName>
</protein>
<dbReference type="EMBL" id="DUZY01000006">
    <property type="protein sequence ID" value="DAD42027.1"/>
    <property type="molecule type" value="Genomic_DNA"/>
</dbReference>
<accession>A0A822ZAT0</accession>
<comment type="caution">
    <text evidence="1">The sequence shown here is derived from an EMBL/GenBank/DDBJ whole genome shotgun (WGS) entry which is preliminary data.</text>
</comment>
<gene>
    <name evidence="1" type="ORF">HUJ06_000257</name>
</gene>